<dbReference type="KEGG" id="fcy:FRACYDRAFT_262980"/>
<feature type="region of interest" description="Disordered" evidence="1">
    <location>
        <begin position="171"/>
        <end position="200"/>
    </location>
</feature>
<accession>A0A1E7F377</accession>
<evidence type="ECO:0000256" key="2">
    <source>
        <dbReference type="SAM" id="Phobius"/>
    </source>
</evidence>
<dbReference type="AlphaFoldDB" id="A0A1E7F377"/>
<feature type="transmembrane region" description="Helical" evidence="2">
    <location>
        <begin position="65"/>
        <end position="82"/>
    </location>
</feature>
<organism evidence="3 4">
    <name type="scientific">Fragilariopsis cylindrus CCMP1102</name>
    <dbReference type="NCBI Taxonomy" id="635003"/>
    <lineage>
        <taxon>Eukaryota</taxon>
        <taxon>Sar</taxon>
        <taxon>Stramenopiles</taxon>
        <taxon>Ochrophyta</taxon>
        <taxon>Bacillariophyta</taxon>
        <taxon>Bacillariophyceae</taxon>
        <taxon>Bacillariophycidae</taxon>
        <taxon>Bacillariales</taxon>
        <taxon>Bacillariaceae</taxon>
        <taxon>Fragilariopsis</taxon>
    </lineage>
</organism>
<dbReference type="Proteomes" id="UP000095751">
    <property type="component" value="Unassembled WGS sequence"/>
</dbReference>
<evidence type="ECO:0000313" key="3">
    <source>
        <dbReference type="EMBL" id="OEU12632.1"/>
    </source>
</evidence>
<evidence type="ECO:0000256" key="1">
    <source>
        <dbReference type="SAM" id="MobiDB-lite"/>
    </source>
</evidence>
<protein>
    <submittedName>
        <fullName evidence="3">Uncharacterized protein</fullName>
    </submittedName>
</protein>
<reference evidence="3 4" key="1">
    <citation type="submission" date="2016-09" db="EMBL/GenBank/DDBJ databases">
        <title>Extensive genetic diversity and differential bi-allelic expression allows diatom success in the polar Southern Ocean.</title>
        <authorList>
            <consortium name="DOE Joint Genome Institute"/>
            <person name="Mock T."/>
            <person name="Otillar R.P."/>
            <person name="Strauss J."/>
            <person name="Dupont C."/>
            <person name="Frickenhaus S."/>
            <person name="Maumus F."/>
            <person name="Mcmullan M."/>
            <person name="Sanges R."/>
            <person name="Schmutz J."/>
            <person name="Toseland A."/>
            <person name="Valas R."/>
            <person name="Veluchamy A."/>
            <person name="Ward B.J."/>
            <person name="Allen A."/>
            <person name="Barry K."/>
            <person name="Falciatore A."/>
            <person name="Ferrante M."/>
            <person name="Fortunato A.E."/>
            <person name="Gloeckner G."/>
            <person name="Gruber A."/>
            <person name="Hipkin R."/>
            <person name="Janech M."/>
            <person name="Kroth P."/>
            <person name="Leese F."/>
            <person name="Lindquist E."/>
            <person name="Lyon B.R."/>
            <person name="Martin J."/>
            <person name="Mayer C."/>
            <person name="Parker M."/>
            <person name="Quesneville H."/>
            <person name="Raymond J."/>
            <person name="Uhlig C."/>
            <person name="Valentin K.U."/>
            <person name="Worden A.Z."/>
            <person name="Armbrust E.V."/>
            <person name="Bowler C."/>
            <person name="Green B."/>
            <person name="Moulton V."/>
            <person name="Van Oosterhout C."/>
            <person name="Grigoriev I."/>
        </authorList>
    </citation>
    <scope>NUCLEOTIDE SEQUENCE [LARGE SCALE GENOMIC DNA]</scope>
    <source>
        <strain evidence="3 4">CCMP1102</strain>
    </source>
</reference>
<gene>
    <name evidence="3" type="ORF">FRACYDRAFT_262980</name>
</gene>
<sequence>MGAMNPPDSLSVENVQTLRSVRRDIYYHGMIGGGLGLCSGIVLVTGTQWAKKLGFIKGGSLNKNTALLTVLSSFAFGTFFAASTTGKELAHLLHPMFQAASLSTSSSSSLVDDDNDNSLGIRHNNNINNTDDTRRVDYQTKILRASNSNSNVDHRQELREMRILRRKSLTESLHQRGHGLSDSHSGRWVEENSETKFEKE</sequence>
<evidence type="ECO:0000313" key="4">
    <source>
        <dbReference type="Proteomes" id="UP000095751"/>
    </source>
</evidence>
<dbReference type="EMBL" id="KV784364">
    <property type="protein sequence ID" value="OEU12632.1"/>
    <property type="molecule type" value="Genomic_DNA"/>
</dbReference>
<feature type="compositionally biased region" description="Basic and acidic residues" evidence="1">
    <location>
        <begin position="179"/>
        <end position="200"/>
    </location>
</feature>
<name>A0A1E7F377_9STRA</name>
<keyword evidence="4" id="KW-1185">Reference proteome</keyword>
<feature type="transmembrane region" description="Helical" evidence="2">
    <location>
        <begin position="25"/>
        <end position="44"/>
    </location>
</feature>
<dbReference type="InParanoid" id="A0A1E7F377"/>
<proteinExistence type="predicted"/>
<keyword evidence="2" id="KW-0472">Membrane</keyword>
<keyword evidence="2" id="KW-0812">Transmembrane</keyword>
<keyword evidence="2" id="KW-1133">Transmembrane helix</keyword>
<dbReference type="OrthoDB" id="193041at2759"/>